<evidence type="ECO:0000313" key="5">
    <source>
        <dbReference type="Proteomes" id="UP000263094"/>
    </source>
</evidence>
<feature type="region of interest" description="Disordered" evidence="2">
    <location>
        <begin position="16"/>
        <end position="38"/>
    </location>
</feature>
<evidence type="ECO:0000259" key="3">
    <source>
        <dbReference type="Pfam" id="PF01243"/>
    </source>
</evidence>
<feature type="compositionally biased region" description="Basic and acidic residues" evidence="2">
    <location>
        <begin position="29"/>
        <end position="38"/>
    </location>
</feature>
<dbReference type="InterPro" id="IPR011576">
    <property type="entry name" value="Pyridox_Oxase_N"/>
</dbReference>
<reference evidence="4 5" key="1">
    <citation type="submission" date="2018-08" db="EMBL/GenBank/DDBJ databases">
        <title>Isolation, diversity and antifungal activity of Actinobacteria from wheat.</title>
        <authorList>
            <person name="Han C."/>
        </authorList>
    </citation>
    <scope>NUCLEOTIDE SEQUENCE [LARGE SCALE GENOMIC DNA]</scope>
    <source>
        <strain evidence="4 5">NEAU-YY421</strain>
    </source>
</reference>
<protein>
    <submittedName>
        <fullName evidence="4">Pyridoxamine 5-phosphate oxidase</fullName>
    </submittedName>
</protein>
<dbReference type="RefSeq" id="WP_128558977.1">
    <property type="nucleotide sequence ID" value="NZ_QUAK01000208.1"/>
</dbReference>
<evidence type="ECO:0000313" key="4">
    <source>
        <dbReference type="EMBL" id="RFU83344.1"/>
    </source>
</evidence>
<sequence length="221" mass="24693">MSRYAHLAYTPNVREVQHEQGSGTAGGRRLLEPADRPDPLTGNEAAFIAGLDGFLLASVGETGWPYIQHRGGPPGFLHVVDEHTVAFADVRGNRQYITTGNLRGDDRVALFLLDHARTARLKMYGHATTHDPEQAPELAERLRSPSTDGRVERLVVIAVEGYDWNCPKHITPRFSERELAEALAPTRERLALLEELERENEELEQENAALRKELQALRGES</sequence>
<dbReference type="Proteomes" id="UP000263094">
    <property type="component" value="Unassembled WGS sequence"/>
</dbReference>
<keyword evidence="1" id="KW-0175">Coiled coil</keyword>
<evidence type="ECO:0000256" key="1">
    <source>
        <dbReference type="SAM" id="Coils"/>
    </source>
</evidence>
<proteinExistence type="predicted"/>
<organism evidence="4 5">
    <name type="scientific">Streptomyces triticagri</name>
    <dbReference type="NCBI Taxonomy" id="2293568"/>
    <lineage>
        <taxon>Bacteria</taxon>
        <taxon>Bacillati</taxon>
        <taxon>Actinomycetota</taxon>
        <taxon>Actinomycetes</taxon>
        <taxon>Kitasatosporales</taxon>
        <taxon>Streptomycetaceae</taxon>
        <taxon>Streptomyces</taxon>
    </lineage>
</organism>
<name>A0A372LXE7_9ACTN</name>
<gene>
    <name evidence="4" type="ORF">DY218_28330</name>
</gene>
<comment type="caution">
    <text evidence="4">The sequence shown here is derived from an EMBL/GenBank/DDBJ whole genome shotgun (WGS) entry which is preliminary data.</text>
</comment>
<dbReference type="PANTHER" id="PTHR42815">
    <property type="entry name" value="FAD-BINDING, PUTATIVE (AFU_ORTHOLOGUE AFUA_6G07600)-RELATED"/>
    <property type="match status" value="1"/>
</dbReference>
<dbReference type="AlphaFoldDB" id="A0A372LXE7"/>
<dbReference type="OrthoDB" id="9790331at2"/>
<dbReference type="InterPro" id="IPR012349">
    <property type="entry name" value="Split_barrel_FMN-bd"/>
</dbReference>
<feature type="domain" description="Pyridoxamine 5'-phosphate oxidase N-terminal" evidence="3">
    <location>
        <begin position="45"/>
        <end position="141"/>
    </location>
</feature>
<feature type="coiled-coil region" evidence="1">
    <location>
        <begin position="186"/>
        <end position="220"/>
    </location>
</feature>
<dbReference type="EMBL" id="QUAK01000208">
    <property type="protein sequence ID" value="RFU83344.1"/>
    <property type="molecule type" value="Genomic_DNA"/>
</dbReference>
<dbReference type="SUPFAM" id="SSF50475">
    <property type="entry name" value="FMN-binding split barrel"/>
    <property type="match status" value="1"/>
</dbReference>
<evidence type="ECO:0000256" key="2">
    <source>
        <dbReference type="SAM" id="MobiDB-lite"/>
    </source>
</evidence>
<dbReference type="Gene3D" id="2.30.110.10">
    <property type="entry name" value="Electron Transport, Fmn-binding Protein, Chain A"/>
    <property type="match status" value="1"/>
</dbReference>
<keyword evidence="5" id="KW-1185">Reference proteome</keyword>
<dbReference type="Pfam" id="PF01243">
    <property type="entry name" value="PNPOx_N"/>
    <property type="match status" value="1"/>
</dbReference>
<dbReference type="PANTHER" id="PTHR42815:SF2">
    <property type="entry name" value="FAD-BINDING, PUTATIVE (AFU_ORTHOLOGUE AFUA_6G07600)-RELATED"/>
    <property type="match status" value="1"/>
</dbReference>
<accession>A0A372LXE7</accession>